<feature type="compositionally biased region" description="Low complexity" evidence="4">
    <location>
        <begin position="10"/>
        <end position="21"/>
    </location>
</feature>
<dbReference type="InParanoid" id="B9SN60"/>
<evidence type="ECO:0008006" key="7">
    <source>
        <dbReference type="Google" id="ProtNLM"/>
    </source>
</evidence>
<dbReference type="Proteomes" id="UP000008311">
    <property type="component" value="Unassembled WGS sequence"/>
</dbReference>
<evidence type="ECO:0000313" key="6">
    <source>
        <dbReference type="Proteomes" id="UP000008311"/>
    </source>
</evidence>
<keyword evidence="2" id="KW-0539">Nucleus</keyword>
<evidence type="ECO:0000256" key="2">
    <source>
        <dbReference type="ARBA" id="ARBA00023242"/>
    </source>
</evidence>
<dbReference type="PANTHER" id="PTHR23424:SF23">
    <property type="entry name" value="PROTEIN SAAL1"/>
    <property type="match status" value="1"/>
</dbReference>
<evidence type="ECO:0000256" key="3">
    <source>
        <dbReference type="ARBA" id="ARBA00038401"/>
    </source>
</evidence>
<feature type="region of interest" description="Disordered" evidence="4">
    <location>
        <begin position="1"/>
        <end position="44"/>
    </location>
</feature>
<dbReference type="SUPFAM" id="SSF48371">
    <property type="entry name" value="ARM repeat"/>
    <property type="match status" value="1"/>
</dbReference>
<feature type="compositionally biased region" description="Pro residues" evidence="4">
    <location>
        <begin position="29"/>
        <end position="38"/>
    </location>
</feature>
<reference evidence="6" key="1">
    <citation type="journal article" date="2010" name="Nat. Biotechnol.">
        <title>Draft genome sequence of the oilseed species Ricinus communis.</title>
        <authorList>
            <person name="Chan A.P."/>
            <person name="Crabtree J."/>
            <person name="Zhao Q."/>
            <person name="Lorenzi H."/>
            <person name="Orvis J."/>
            <person name="Puiu D."/>
            <person name="Melake-Berhan A."/>
            <person name="Jones K.M."/>
            <person name="Redman J."/>
            <person name="Chen G."/>
            <person name="Cahoon E.B."/>
            <person name="Gedil M."/>
            <person name="Stanke M."/>
            <person name="Haas B.J."/>
            <person name="Wortman J.R."/>
            <person name="Fraser-Liggett C.M."/>
            <person name="Ravel J."/>
            <person name="Rabinowicz P.D."/>
        </authorList>
    </citation>
    <scope>NUCLEOTIDE SEQUENCE [LARGE SCALE GENOMIC DNA]</scope>
    <source>
        <strain evidence="6">cv. Hale</strain>
    </source>
</reference>
<comment type="subcellular location">
    <subcellularLocation>
        <location evidence="1">Nucleus</location>
    </subcellularLocation>
</comment>
<protein>
    <recommendedName>
        <fullName evidence="7">Protein saal1</fullName>
    </recommendedName>
</protein>
<gene>
    <name evidence="5" type="ORF">RCOM_1185620</name>
</gene>
<dbReference type="STRING" id="3988.B9SN60"/>
<dbReference type="FunCoup" id="B9SN60">
    <property type="interactions" value="720"/>
</dbReference>
<dbReference type="InterPro" id="IPR016024">
    <property type="entry name" value="ARM-type_fold"/>
</dbReference>
<dbReference type="Gene3D" id="1.25.10.10">
    <property type="entry name" value="Leucine-rich Repeat Variant"/>
    <property type="match status" value="1"/>
</dbReference>
<dbReference type="eggNOG" id="ENOG502QTWY">
    <property type="taxonomic scope" value="Eukaryota"/>
</dbReference>
<proteinExistence type="inferred from homology"/>
<name>B9SN60_RICCO</name>
<evidence type="ECO:0000256" key="1">
    <source>
        <dbReference type="ARBA" id="ARBA00004123"/>
    </source>
</evidence>
<dbReference type="InterPro" id="IPR052464">
    <property type="entry name" value="Synovial_Prolif_Regulator"/>
</dbReference>
<dbReference type="GO" id="GO:0005634">
    <property type="term" value="C:nucleus"/>
    <property type="evidence" value="ECO:0007669"/>
    <property type="project" value="UniProtKB-SubCell"/>
</dbReference>
<dbReference type="AlphaFoldDB" id="B9SN60"/>
<evidence type="ECO:0000313" key="5">
    <source>
        <dbReference type="EMBL" id="EEF34921.1"/>
    </source>
</evidence>
<organism evidence="5 6">
    <name type="scientific">Ricinus communis</name>
    <name type="common">Castor bean</name>
    <dbReference type="NCBI Taxonomy" id="3988"/>
    <lineage>
        <taxon>Eukaryota</taxon>
        <taxon>Viridiplantae</taxon>
        <taxon>Streptophyta</taxon>
        <taxon>Embryophyta</taxon>
        <taxon>Tracheophyta</taxon>
        <taxon>Spermatophyta</taxon>
        <taxon>Magnoliopsida</taxon>
        <taxon>eudicotyledons</taxon>
        <taxon>Gunneridae</taxon>
        <taxon>Pentapetalae</taxon>
        <taxon>rosids</taxon>
        <taxon>fabids</taxon>
        <taxon>Malpighiales</taxon>
        <taxon>Euphorbiaceae</taxon>
        <taxon>Acalyphoideae</taxon>
        <taxon>Acalypheae</taxon>
        <taxon>Ricinus</taxon>
    </lineage>
</organism>
<dbReference type="InterPro" id="IPR011989">
    <property type="entry name" value="ARM-like"/>
</dbReference>
<sequence>MALESKSNPLELQQQQYQQEQETAHDDAPPPAHHPCAPPDELFDISTTVDPSYIISLIRKLIPTGTQNDQNASGVDTGDDVCGKRSNADCMDECGKVASPSRDRVPKSVENWPEKMNSVDNFDKSTCRDEKDEDSSFRVEQHCNLAGEDDWEEYGCVLWDLAASRTHAELMVENLILEVFLSHLMVSQSVRITEICLGVIGNLACHEVPMKHIVSTHGLIEIIVEQLSLDDTRCLCEACRLLTLGLQSDKCYTWAEALQSEHILSRIIWVVENTLNPQLLEKSVGLLLAILESQQEASAVLLTTLMKLGLTNLLVSLLVFEMSTLTGQRVPERYSVLDVILRTIEAFSTLDGHSQEICSNKELFQLVCDLVKLPDKVEVASSCATAAVLIANILSDVPDLASEVSYDLTFLQGLFDIFALASDDFEARSALWSIIAKLLVRVKESEMGLSSLHQYVLVLVSKAELIEDNLLDQQLDSSNEESRSSTSSHAKSNARNTALQRIVGILNQWIALRDCQEEGDRMDEPNDIDLSVCRLMDSCSKHIDTPKPLVEKRSAKVNPDQFLIKVSGYLALPNLERSWPSVFLEIECLIMLILTS</sequence>
<dbReference type="PANTHER" id="PTHR23424">
    <property type="entry name" value="SERUM AMYLOID A"/>
    <property type="match status" value="1"/>
</dbReference>
<comment type="similarity">
    <text evidence="3">Belongs to the SAAL1 family.</text>
</comment>
<dbReference type="EMBL" id="EQ974043">
    <property type="protein sequence ID" value="EEF34921.1"/>
    <property type="molecule type" value="Genomic_DNA"/>
</dbReference>
<keyword evidence="6" id="KW-1185">Reference proteome</keyword>
<evidence type="ECO:0000256" key="4">
    <source>
        <dbReference type="SAM" id="MobiDB-lite"/>
    </source>
</evidence>
<accession>B9SN60</accession>